<gene>
    <name evidence="2" type="ORF">CWE09_12045</name>
</gene>
<dbReference type="SUPFAM" id="SSF53335">
    <property type="entry name" value="S-adenosyl-L-methionine-dependent methyltransferases"/>
    <property type="match status" value="1"/>
</dbReference>
<reference evidence="2 3" key="1">
    <citation type="journal article" date="2011" name="Front. Microbiol.">
        <title>Genomic signatures of strain selection and enhancement in Bacillus atrophaeus var. globigii, a historical biowarfare simulant.</title>
        <authorList>
            <person name="Gibbons H.S."/>
            <person name="Broomall S.M."/>
            <person name="McNew L.A."/>
            <person name="Daligault H."/>
            <person name="Chapman C."/>
            <person name="Bruce D."/>
            <person name="Karavis M."/>
            <person name="Krepps M."/>
            <person name="McGregor P.A."/>
            <person name="Hong C."/>
            <person name="Park K.H."/>
            <person name="Akmal A."/>
            <person name="Feldman A."/>
            <person name="Lin J.S."/>
            <person name="Chang W.E."/>
            <person name="Higgs B.W."/>
            <person name="Demirev P."/>
            <person name="Lindquist J."/>
            <person name="Liem A."/>
            <person name="Fochler E."/>
            <person name="Read T.D."/>
            <person name="Tapia R."/>
            <person name="Johnson S."/>
            <person name="Bishop-Lilly K.A."/>
            <person name="Detter C."/>
            <person name="Han C."/>
            <person name="Sozhamannan S."/>
            <person name="Rosenzweig C.N."/>
            <person name="Skowronski E.W."/>
        </authorList>
    </citation>
    <scope>NUCLEOTIDE SEQUENCE [LARGE SCALE GENOMIC DNA]</scope>
    <source>
        <strain evidence="2 3">MLST1</strain>
    </source>
</reference>
<dbReference type="AlphaFoldDB" id="A0A432W3G4"/>
<accession>A0A432W3G4</accession>
<dbReference type="Pfam" id="PF08241">
    <property type="entry name" value="Methyltransf_11"/>
    <property type="match status" value="1"/>
</dbReference>
<protein>
    <recommendedName>
        <fullName evidence="1">Methyltransferase type 11 domain-containing protein</fullName>
    </recommendedName>
</protein>
<dbReference type="PANTHER" id="PTHR42912">
    <property type="entry name" value="METHYLTRANSFERASE"/>
    <property type="match status" value="1"/>
</dbReference>
<sequence length="327" mass="36652">MKHWSLYWNNVPSLSSFAEGEAKRGYAGEVNDFWLQHFANLPKGASVLDVGSGNGALAVLVSEYGKTEKLNLDVHAADAAVIDPKQVFSDDKEMLDKLADISFHTETPMEKLPFDDASVDLVVSQFAFEYAEKNAALKEIMRVLKPGGQLVIMGHNKSSSLVKDSAVGNNVYEYALLQTPLFMQADLLIRIAGQWLNQNTNNYEEWAKSNFGNTTTRTTSWIMGQLHDKFSKEDQQVWVHDITSRVAETVSRLDKNNIEERLQLLGGHYDALMSHQLRLADQLKAAWDEKAVKELLEAVKKSGAEASHQKFEVDGDEFAWTVEVKKS</sequence>
<organism evidence="2 3">
    <name type="scientific">Aliidiomarina minuta</name>
    <dbReference type="NCBI Taxonomy" id="880057"/>
    <lineage>
        <taxon>Bacteria</taxon>
        <taxon>Pseudomonadati</taxon>
        <taxon>Pseudomonadota</taxon>
        <taxon>Gammaproteobacteria</taxon>
        <taxon>Alteromonadales</taxon>
        <taxon>Idiomarinaceae</taxon>
        <taxon>Aliidiomarina</taxon>
    </lineage>
</organism>
<dbReference type="CDD" id="cd02440">
    <property type="entry name" value="AdoMet_MTases"/>
    <property type="match status" value="1"/>
</dbReference>
<dbReference type="InterPro" id="IPR013216">
    <property type="entry name" value="Methyltransf_11"/>
</dbReference>
<dbReference type="PANTHER" id="PTHR42912:SF80">
    <property type="entry name" value="METHYLTRANSFERASE DOMAIN-CONTAINING PROTEIN"/>
    <property type="match status" value="1"/>
</dbReference>
<dbReference type="RefSeq" id="WP_126804298.1">
    <property type="nucleotide sequence ID" value="NZ_PIPL01000003.1"/>
</dbReference>
<comment type="caution">
    <text evidence="2">The sequence shown here is derived from an EMBL/GenBank/DDBJ whole genome shotgun (WGS) entry which is preliminary data.</text>
</comment>
<evidence type="ECO:0000259" key="1">
    <source>
        <dbReference type="Pfam" id="PF08241"/>
    </source>
</evidence>
<evidence type="ECO:0000313" key="2">
    <source>
        <dbReference type="EMBL" id="RUO23877.1"/>
    </source>
</evidence>
<dbReference type="Proteomes" id="UP000288293">
    <property type="component" value="Unassembled WGS sequence"/>
</dbReference>
<dbReference type="OrthoDB" id="5974463at2"/>
<evidence type="ECO:0000313" key="3">
    <source>
        <dbReference type="Proteomes" id="UP000288293"/>
    </source>
</evidence>
<keyword evidence="3" id="KW-1185">Reference proteome</keyword>
<dbReference type="EMBL" id="PIPL01000003">
    <property type="protein sequence ID" value="RUO23877.1"/>
    <property type="molecule type" value="Genomic_DNA"/>
</dbReference>
<dbReference type="InterPro" id="IPR029063">
    <property type="entry name" value="SAM-dependent_MTases_sf"/>
</dbReference>
<name>A0A432W3G4_9GAMM</name>
<proteinExistence type="predicted"/>
<dbReference type="GO" id="GO:0008757">
    <property type="term" value="F:S-adenosylmethionine-dependent methyltransferase activity"/>
    <property type="evidence" value="ECO:0007669"/>
    <property type="project" value="InterPro"/>
</dbReference>
<dbReference type="Gene3D" id="3.40.50.150">
    <property type="entry name" value="Vaccinia Virus protein VP39"/>
    <property type="match status" value="1"/>
</dbReference>
<dbReference type="InterPro" id="IPR050508">
    <property type="entry name" value="Methyltransf_Superfamily"/>
</dbReference>
<feature type="domain" description="Methyltransferase type 11" evidence="1">
    <location>
        <begin position="48"/>
        <end position="152"/>
    </location>
</feature>